<feature type="transmembrane region" description="Helical" evidence="10">
    <location>
        <begin position="187"/>
        <end position="213"/>
    </location>
</feature>
<reference evidence="12 14" key="2">
    <citation type="journal article" date="2013" name="Nature">
        <title>Insights into bilaterian evolution from three spiralian genomes.</title>
        <authorList>
            <person name="Simakov O."/>
            <person name="Marletaz F."/>
            <person name="Cho S.J."/>
            <person name="Edsinger-Gonzales E."/>
            <person name="Havlak P."/>
            <person name="Hellsten U."/>
            <person name="Kuo D.H."/>
            <person name="Larsson T."/>
            <person name="Lv J."/>
            <person name="Arendt D."/>
            <person name="Savage R."/>
            <person name="Osoegawa K."/>
            <person name="de Jong P."/>
            <person name="Grimwood J."/>
            <person name="Chapman J.A."/>
            <person name="Shapiro H."/>
            <person name="Aerts A."/>
            <person name="Otillar R.P."/>
            <person name="Terry A.Y."/>
            <person name="Boore J.L."/>
            <person name="Grigoriev I.V."/>
            <person name="Lindberg D.R."/>
            <person name="Seaver E.C."/>
            <person name="Weisblat D.A."/>
            <person name="Putnam N.H."/>
            <person name="Rokhsar D.S."/>
        </authorList>
    </citation>
    <scope>NUCLEOTIDE SEQUENCE</scope>
    <source>
        <strain evidence="12 14">I ESC-2004</strain>
    </source>
</reference>
<keyword evidence="9" id="KW-0807">Transducer</keyword>
<feature type="transmembrane region" description="Helical" evidence="10">
    <location>
        <begin position="233"/>
        <end position="251"/>
    </location>
</feature>
<proteinExistence type="predicted"/>
<dbReference type="InterPro" id="IPR000276">
    <property type="entry name" value="GPCR_Rhodpsn"/>
</dbReference>
<dbReference type="EMBL" id="AMQN01013739">
    <property type="status" value="NOT_ANNOTATED_CDS"/>
    <property type="molecule type" value="Genomic_DNA"/>
</dbReference>
<evidence type="ECO:0000256" key="1">
    <source>
        <dbReference type="ARBA" id="ARBA00004651"/>
    </source>
</evidence>
<dbReference type="GO" id="GO:0005886">
    <property type="term" value="C:plasma membrane"/>
    <property type="evidence" value="ECO:0007669"/>
    <property type="project" value="UniProtKB-SubCell"/>
</dbReference>
<protein>
    <recommendedName>
        <fullName evidence="11">G-protein coupled receptors family 1 profile domain-containing protein</fullName>
    </recommendedName>
</protein>
<dbReference type="GO" id="GO:0004930">
    <property type="term" value="F:G protein-coupled receptor activity"/>
    <property type="evidence" value="ECO:0007669"/>
    <property type="project" value="UniProtKB-KW"/>
</dbReference>
<reference evidence="13" key="3">
    <citation type="submission" date="2015-06" db="UniProtKB">
        <authorList>
            <consortium name="EnsemblMetazoa"/>
        </authorList>
    </citation>
    <scope>IDENTIFICATION</scope>
</reference>
<organism evidence="12">
    <name type="scientific">Capitella teleta</name>
    <name type="common">Polychaete worm</name>
    <dbReference type="NCBI Taxonomy" id="283909"/>
    <lineage>
        <taxon>Eukaryota</taxon>
        <taxon>Metazoa</taxon>
        <taxon>Spiralia</taxon>
        <taxon>Lophotrochozoa</taxon>
        <taxon>Annelida</taxon>
        <taxon>Polychaeta</taxon>
        <taxon>Sedentaria</taxon>
        <taxon>Scolecida</taxon>
        <taxon>Capitellidae</taxon>
        <taxon>Capitella</taxon>
    </lineage>
</organism>
<evidence type="ECO:0000256" key="10">
    <source>
        <dbReference type="SAM" id="Phobius"/>
    </source>
</evidence>
<dbReference type="CDD" id="cd00637">
    <property type="entry name" value="7tm_classA_rhodopsin-like"/>
    <property type="match status" value="1"/>
</dbReference>
<dbReference type="HOGENOM" id="CLU_063530_1_0_1"/>
<name>R7TJ32_CAPTE</name>
<dbReference type="PANTHER" id="PTHR24246:SF27">
    <property type="entry name" value="ADENOSINE RECEPTOR, ISOFORM A"/>
    <property type="match status" value="1"/>
</dbReference>
<evidence type="ECO:0000256" key="6">
    <source>
        <dbReference type="ARBA" id="ARBA00023136"/>
    </source>
</evidence>
<keyword evidence="6 10" id="KW-0472">Membrane</keyword>
<keyword evidence="5" id="KW-0297">G-protein coupled receptor</keyword>
<feature type="transmembrane region" description="Helical" evidence="10">
    <location>
        <begin position="93"/>
        <end position="122"/>
    </location>
</feature>
<keyword evidence="8" id="KW-0325">Glycoprotein</keyword>
<evidence type="ECO:0000313" key="14">
    <source>
        <dbReference type="Proteomes" id="UP000014760"/>
    </source>
</evidence>
<keyword evidence="7" id="KW-0675">Receptor</keyword>
<comment type="subcellular location">
    <subcellularLocation>
        <location evidence="1">Cell membrane</location>
        <topology evidence="1">Multi-pass membrane protein</topology>
    </subcellularLocation>
</comment>
<evidence type="ECO:0000256" key="4">
    <source>
        <dbReference type="ARBA" id="ARBA00022989"/>
    </source>
</evidence>
<dbReference type="Pfam" id="PF00001">
    <property type="entry name" value="7tm_1"/>
    <property type="match status" value="1"/>
</dbReference>
<feature type="transmembrane region" description="Helical" evidence="10">
    <location>
        <begin position="143"/>
        <end position="167"/>
    </location>
</feature>
<dbReference type="Proteomes" id="UP000014760">
    <property type="component" value="Unassembled WGS sequence"/>
</dbReference>
<evidence type="ECO:0000256" key="7">
    <source>
        <dbReference type="ARBA" id="ARBA00023170"/>
    </source>
</evidence>
<feature type="domain" description="G-protein coupled receptors family 1 profile" evidence="11">
    <location>
        <begin position="39"/>
        <end position="291"/>
    </location>
</feature>
<dbReference type="PANTHER" id="PTHR24246">
    <property type="entry name" value="OLFACTORY RECEPTOR AND ADENOSINE RECEPTOR"/>
    <property type="match status" value="1"/>
</dbReference>
<dbReference type="EMBL" id="KB310442">
    <property type="protein sequence ID" value="ELT91561.1"/>
    <property type="molecule type" value="Genomic_DNA"/>
</dbReference>
<sequence length="322" mass="35692">METVAYLSTLRPPLSTQMTNVQLGLVSATLAASVITIIINPLTLLALFKQKMITKSSINLLIASLCCSDFLAGVAIGLFQLQKLLKGTSASEHLITLLSCIGAIAFAIGFFVSNTNVLLVSVDRAYATLAPFKYKTHMSIKRASSILAVAWTSATLQVLIPAAIKIAREGVVIIDYVYEVHPYLFRLYWAIPLLYICTAANVALYFTIVISFYKSIKKVQPSTSSSELRNRRMTRTVTMVIGALLIGNVPLTTMAALLDNPDAPYLWSYEMYYDIGFLCITIPTFLNNFLYVWQLPDFNRAFRRLLPLTRITTEASVSNYPA</sequence>
<feature type="transmembrane region" description="Helical" evidence="10">
    <location>
        <begin position="23"/>
        <end position="48"/>
    </location>
</feature>
<dbReference type="InterPro" id="IPR017452">
    <property type="entry name" value="GPCR_Rhodpsn_7TM"/>
</dbReference>
<accession>R7TJ32</accession>
<dbReference type="STRING" id="283909.R7TJ32"/>
<evidence type="ECO:0000256" key="2">
    <source>
        <dbReference type="ARBA" id="ARBA00022475"/>
    </source>
</evidence>
<dbReference type="OMA" id="CYTSTAY"/>
<dbReference type="PROSITE" id="PS50262">
    <property type="entry name" value="G_PROTEIN_RECEP_F1_2"/>
    <property type="match status" value="1"/>
</dbReference>
<dbReference type="OrthoDB" id="5967704at2759"/>
<evidence type="ECO:0000256" key="9">
    <source>
        <dbReference type="ARBA" id="ARBA00023224"/>
    </source>
</evidence>
<evidence type="ECO:0000313" key="12">
    <source>
        <dbReference type="EMBL" id="ELT91561.1"/>
    </source>
</evidence>
<keyword evidence="14" id="KW-1185">Reference proteome</keyword>
<keyword evidence="3 10" id="KW-0812">Transmembrane</keyword>
<dbReference type="Gene3D" id="1.20.1070.10">
    <property type="entry name" value="Rhodopsin 7-helix transmembrane proteins"/>
    <property type="match status" value="1"/>
</dbReference>
<dbReference type="EnsemblMetazoa" id="CapteT198411">
    <property type="protein sequence ID" value="CapteP198411"/>
    <property type="gene ID" value="CapteG198411"/>
</dbReference>
<dbReference type="SUPFAM" id="SSF81321">
    <property type="entry name" value="Family A G protein-coupled receptor-like"/>
    <property type="match status" value="1"/>
</dbReference>
<evidence type="ECO:0000256" key="8">
    <source>
        <dbReference type="ARBA" id="ARBA00023180"/>
    </source>
</evidence>
<evidence type="ECO:0000313" key="13">
    <source>
        <dbReference type="EnsemblMetazoa" id="CapteP198411"/>
    </source>
</evidence>
<feature type="transmembrane region" description="Helical" evidence="10">
    <location>
        <begin position="271"/>
        <end position="293"/>
    </location>
</feature>
<evidence type="ECO:0000256" key="5">
    <source>
        <dbReference type="ARBA" id="ARBA00023040"/>
    </source>
</evidence>
<gene>
    <name evidence="12" type="ORF">CAPTEDRAFT_198411</name>
</gene>
<reference evidence="14" key="1">
    <citation type="submission" date="2012-12" db="EMBL/GenBank/DDBJ databases">
        <authorList>
            <person name="Hellsten U."/>
            <person name="Grimwood J."/>
            <person name="Chapman J.A."/>
            <person name="Shapiro H."/>
            <person name="Aerts A."/>
            <person name="Otillar R.P."/>
            <person name="Terry A.Y."/>
            <person name="Boore J.L."/>
            <person name="Simakov O."/>
            <person name="Marletaz F."/>
            <person name="Cho S.-J."/>
            <person name="Edsinger-Gonzales E."/>
            <person name="Havlak P."/>
            <person name="Kuo D.-H."/>
            <person name="Larsson T."/>
            <person name="Lv J."/>
            <person name="Arendt D."/>
            <person name="Savage R."/>
            <person name="Osoegawa K."/>
            <person name="de Jong P."/>
            <person name="Lindberg D.R."/>
            <person name="Seaver E.C."/>
            <person name="Weisblat D.A."/>
            <person name="Putnam N.H."/>
            <person name="Grigoriev I.V."/>
            <person name="Rokhsar D.S."/>
        </authorList>
    </citation>
    <scope>NUCLEOTIDE SEQUENCE</scope>
    <source>
        <strain evidence="14">I ESC-2004</strain>
    </source>
</reference>
<keyword evidence="2" id="KW-1003">Cell membrane</keyword>
<dbReference type="AlphaFoldDB" id="R7TJ32"/>
<evidence type="ECO:0000259" key="11">
    <source>
        <dbReference type="PROSITE" id="PS50262"/>
    </source>
</evidence>
<evidence type="ECO:0000256" key="3">
    <source>
        <dbReference type="ARBA" id="ARBA00022692"/>
    </source>
</evidence>
<keyword evidence="4 10" id="KW-1133">Transmembrane helix</keyword>
<feature type="transmembrane region" description="Helical" evidence="10">
    <location>
        <begin position="60"/>
        <end position="81"/>
    </location>
</feature>